<dbReference type="Pfam" id="PF13690">
    <property type="entry name" value="CheX"/>
    <property type="match status" value="1"/>
</dbReference>
<dbReference type="GeneID" id="41356507"/>
<accession>C4Z421</accession>
<evidence type="ECO:0000313" key="4">
    <source>
        <dbReference type="Proteomes" id="UP000001476"/>
    </source>
</evidence>
<evidence type="ECO:0000256" key="1">
    <source>
        <dbReference type="ARBA" id="ARBA00022500"/>
    </source>
</evidence>
<organism evidence="3 4">
    <name type="scientific">Lachnospira eligens (strain ATCC 27750 / DSM 3376 / VPI C15-48 / C15-B4)</name>
    <name type="common">Eubacterium eligens</name>
    <dbReference type="NCBI Taxonomy" id="515620"/>
    <lineage>
        <taxon>Bacteria</taxon>
        <taxon>Bacillati</taxon>
        <taxon>Bacillota</taxon>
        <taxon>Clostridia</taxon>
        <taxon>Lachnospirales</taxon>
        <taxon>Lachnospiraceae</taxon>
        <taxon>Lachnospira</taxon>
    </lineage>
</organism>
<dbReference type="eggNOG" id="COG1406">
    <property type="taxonomic scope" value="Bacteria"/>
</dbReference>
<feature type="domain" description="Chemotaxis phosphatase CheX-like" evidence="2">
    <location>
        <begin position="45"/>
        <end position="140"/>
    </location>
</feature>
<reference evidence="3 4" key="1">
    <citation type="journal article" date="2009" name="Proc. Natl. Acad. Sci. U.S.A.">
        <title>Characterizing a model human gut microbiota composed of members of its two dominant bacterial phyla.</title>
        <authorList>
            <person name="Mahowald M.A."/>
            <person name="Rey F.E."/>
            <person name="Seedorf H."/>
            <person name="Turnbaugh P.J."/>
            <person name="Fulton R.S."/>
            <person name="Wollam A."/>
            <person name="Shah N."/>
            <person name="Wang C."/>
            <person name="Magrini V."/>
            <person name="Wilson R.K."/>
            <person name="Cantarel B.L."/>
            <person name="Coutinho P.M."/>
            <person name="Henrissat B."/>
            <person name="Crock L.W."/>
            <person name="Russell A."/>
            <person name="Verberkmoes N.C."/>
            <person name="Hettich R.L."/>
            <person name="Gordon J.I."/>
        </authorList>
    </citation>
    <scope>NUCLEOTIDE SEQUENCE [LARGE SCALE GENOMIC DNA]</scope>
    <source>
        <strain evidence="4">ATCC 27750 / DSM 3376 / VPI C15-48 / C15-B4</strain>
    </source>
</reference>
<dbReference type="InterPro" id="IPR028976">
    <property type="entry name" value="CheC-like_sf"/>
</dbReference>
<dbReference type="KEGG" id="eel:EUBELI_01857"/>
<dbReference type="InterPro" id="IPR038756">
    <property type="entry name" value="CheX-like"/>
</dbReference>
<name>C4Z421_LACE2</name>
<evidence type="ECO:0000259" key="2">
    <source>
        <dbReference type="Pfam" id="PF13690"/>
    </source>
</evidence>
<proteinExistence type="predicted"/>
<protein>
    <submittedName>
        <fullName evidence="3">Chemotaxis protein CheX</fullName>
    </submittedName>
</protein>
<dbReference type="SUPFAM" id="SSF103039">
    <property type="entry name" value="CheC-like"/>
    <property type="match status" value="1"/>
</dbReference>
<dbReference type="PANTHER" id="PTHR39452:SF1">
    <property type="entry name" value="CHEY-P PHOSPHATASE CHEX"/>
    <property type="match status" value="1"/>
</dbReference>
<dbReference type="CDD" id="cd17906">
    <property type="entry name" value="CheX"/>
    <property type="match status" value="1"/>
</dbReference>
<dbReference type="Gene3D" id="3.40.1550.10">
    <property type="entry name" value="CheC-like"/>
    <property type="match status" value="1"/>
</dbReference>
<dbReference type="HOGENOM" id="CLU_116290_1_1_9"/>
<dbReference type="RefSeq" id="WP_012740078.1">
    <property type="nucleotide sequence ID" value="NC_012778.1"/>
</dbReference>
<dbReference type="GO" id="GO:0006935">
    <property type="term" value="P:chemotaxis"/>
    <property type="evidence" value="ECO:0007669"/>
    <property type="project" value="UniProtKB-KW"/>
</dbReference>
<dbReference type="InterPro" id="IPR028051">
    <property type="entry name" value="CheX-like_dom"/>
</dbReference>
<evidence type="ECO:0000313" key="3">
    <source>
        <dbReference type="EMBL" id="ACR72846.1"/>
    </source>
</evidence>
<keyword evidence="4" id="KW-1185">Reference proteome</keyword>
<dbReference type="EMBL" id="CP001104">
    <property type="protein sequence ID" value="ACR72846.1"/>
    <property type="molecule type" value="Genomic_DNA"/>
</dbReference>
<dbReference type="PANTHER" id="PTHR39452">
    <property type="entry name" value="CHEY-P PHOSPHATASE CHEX"/>
    <property type="match status" value="1"/>
</dbReference>
<gene>
    <name evidence="3" type="ordered locus">EUBELI_01857</name>
</gene>
<dbReference type="Proteomes" id="UP000001476">
    <property type="component" value="Chromosome"/>
</dbReference>
<sequence>MAEINVDHINPFLMAASTIMRDACQMEMKIGRPYVKTTEFQSDSVIIMIGVTGEMRGQVMISFTTSKACQVASGMMMGMPVPELDDMAMSAISELGNMIMGNAATILSTKGIGIDITPPTVCRGAMKISQSYARNVCIPMTCNDDLILELDIAVKGD</sequence>
<keyword evidence="1" id="KW-0145">Chemotaxis</keyword>
<dbReference type="AlphaFoldDB" id="C4Z421"/>
<dbReference type="STRING" id="515620.EUBELI_01857"/>